<evidence type="ECO:0000313" key="1">
    <source>
        <dbReference type="EMBL" id="KAK3691287.1"/>
    </source>
</evidence>
<sequence length="182" mass="19192">MKFSPIALGLSALASLALAAPTGGGHYEQCVTQAEAELFIERYAAVIAAQPSDLGGPTLTARTIVARGYSETSDSANTQLGLPLGSVTVPTKQAFVVGSQQNPPVSATTLGVFVANCNYVLWQWVFTDFGSGVYPVKGFHLFEFNANGKAVQAWFEFNSIAGAADTGWTLIQPNGVEWTNGQ</sequence>
<accession>A0ACC3MHX3</accession>
<gene>
    <name evidence="1" type="ORF">LTR37_018732</name>
</gene>
<keyword evidence="2" id="KW-1185">Reference proteome</keyword>
<proteinExistence type="predicted"/>
<dbReference type="EMBL" id="JAUTXU010000269">
    <property type="protein sequence ID" value="KAK3691287.1"/>
    <property type="molecule type" value="Genomic_DNA"/>
</dbReference>
<reference evidence="1" key="1">
    <citation type="submission" date="2023-07" db="EMBL/GenBank/DDBJ databases">
        <title>Black Yeasts Isolated from many extreme environments.</title>
        <authorList>
            <person name="Coleine C."/>
            <person name="Stajich J.E."/>
            <person name="Selbmann L."/>
        </authorList>
    </citation>
    <scope>NUCLEOTIDE SEQUENCE</scope>
    <source>
        <strain evidence="1">CCFEE 5714</strain>
    </source>
</reference>
<dbReference type="Proteomes" id="UP001281147">
    <property type="component" value="Unassembled WGS sequence"/>
</dbReference>
<comment type="caution">
    <text evidence="1">The sequence shown here is derived from an EMBL/GenBank/DDBJ whole genome shotgun (WGS) entry which is preliminary data.</text>
</comment>
<organism evidence="1 2">
    <name type="scientific">Vermiconidia calcicola</name>
    <dbReference type="NCBI Taxonomy" id="1690605"/>
    <lineage>
        <taxon>Eukaryota</taxon>
        <taxon>Fungi</taxon>
        <taxon>Dikarya</taxon>
        <taxon>Ascomycota</taxon>
        <taxon>Pezizomycotina</taxon>
        <taxon>Dothideomycetes</taxon>
        <taxon>Dothideomycetidae</taxon>
        <taxon>Mycosphaerellales</taxon>
        <taxon>Extremaceae</taxon>
        <taxon>Vermiconidia</taxon>
    </lineage>
</organism>
<name>A0ACC3MHX3_9PEZI</name>
<protein>
    <submittedName>
        <fullName evidence="1">Uncharacterized protein</fullName>
    </submittedName>
</protein>
<evidence type="ECO:0000313" key="2">
    <source>
        <dbReference type="Proteomes" id="UP001281147"/>
    </source>
</evidence>